<dbReference type="SUPFAM" id="SSF51445">
    <property type="entry name" value="(Trans)glycosidases"/>
    <property type="match status" value="1"/>
</dbReference>
<evidence type="ECO:0000256" key="2">
    <source>
        <dbReference type="ARBA" id="ARBA00022801"/>
    </source>
</evidence>
<protein>
    <submittedName>
        <fullName evidence="4">Glycosyl hydrolase</fullName>
    </submittedName>
</protein>
<evidence type="ECO:0000313" key="5">
    <source>
        <dbReference type="Proteomes" id="UP000621454"/>
    </source>
</evidence>
<dbReference type="Proteomes" id="UP000621454">
    <property type="component" value="Unassembled WGS sequence"/>
</dbReference>
<comment type="caution">
    <text evidence="4">The sequence shown here is derived from an EMBL/GenBank/DDBJ whole genome shotgun (WGS) entry which is preliminary data.</text>
</comment>
<sequence>MAGLSLEQKASLLSGGDFWHTKEIDPADTTGGLGVESIMLTDGPNGIRKQPSGGDALGLGKSLPSTCFPPAVGIGASWDVDLIERIGSALGHEAIAENVRVVLGPGINIKRSLLCGRNFEYYSEDPVIAGRAGAAMVRGLQSTGVGSCAKHFAANNQETDRLRVSADVDERPLREIYLRAFEHIVTTASPTALMCSYNRINGVYSSENHWLLTEVLSDEWGFRGLVMSDWGAVNVRVKGVTAGLDLEMPGTDGRTNEQIVAAVNNGTLDEKYVDASARRVVELVAATAGSRDNAPATSTSSDPDEVVKGFDVRAHHALAREAASRSIVLLKNTPAGRQLGTGPGHRGADRNILPLSTHLSVAVVGRFARDPRYQGAGSSQVNPTQVDNAFDAMTVVAGNKVTFLEDADAAQAGDHDVAVVFLGLPPELESEGYDRDGWEIPDDQLDLLDRVHDANDAIVVVLSHGGVVDLGRVEPLATAILDGSLLGQAGGTATSDVLYGGTNPSGRLTETIPLRLEDSPAFLNFPGDPGHTRYGEGIYVGYRWYDARDLAVRYPFGHGLSYTTFGYGSPSASKGKDSKGKDTIRVEVEVTNTGDLRGREVVQVYASIAKSEVARPVRWLVGFTVVDIEAGGSTTATVEIPTTELAYWDRRTDSWVLEGGDYTFAAASSSRDLRGEVTVHIDGDDTAVPITKESTVAELLARPKGRDALMSAFSDKGSDNGSNPVASLMQNESEFKMVESVPLGRVASMAQLSDDALNTMISTANES</sequence>
<dbReference type="GO" id="GO:0004553">
    <property type="term" value="F:hydrolase activity, hydrolyzing O-glycosyl compounds"/>
    <property type="evidence" value="ECO:0007669"/>
    <property type="project" value="InterPro"/>
</dbReference>
<name>A0A916TFG9_9ACTN</name>
<dbReference type="InterPro" id="IPR036881">
    <property type="entry name" value="Glyco_hydro_3_C_sf"/>
</dbReference>
<proteinExistence type="inferred from homology"/>
<comment type="similarity">
    <text evidence="1">Belongs to the glycosyl hydrolase 3 family.</text>
</comment>
<evidence type="ECO:0000256" key="1">
    <source>
        <dbReference type="ARBA" id="ARBA00005336"/>
    </source>
</evidence>
<dbReference type="Pfam" id="PF14310">
    <property type="entry name" value="Fn3-like"/>
    <property type="match status" value="1"/>
</dbReference>
<dbReference type="Pfam" id="PF01915">
    <property type="entry name" value="Glyco_hydro_3_C"/>
    <property type="match status" value="1"/>
</dbReference>
<dbReference type="Gene3D" id="3.20.20.300">
    <property type="entry name" value="Glycoside hydrolase, family 3, N-terminal domain"/>
    <property type="match status" value="1"/>
</dbReference>
<reference evidence="4" key="1">
    <citation type="journal article" date="2014" name="Int. J. Syst. Evol. Microbiol.">
        <title>Complete genome sequence of Corynebacterium casei LMG S-19264T (=DSM 44701T), isolated from a smear-ripened cheese.</title>
        <authorList>
            <consortium name="US DOE Joint Genome Institute (JGI-PGF)"/>
            <person name="Walter F."/>
            <person name="Albersmeier A."/>
            <person name="Kalinowski J."/>
            <person name="Ruckert C."/>
        </authorList>
    </citation>
    <scope>NUCLEOTIDE SEQUENCE</scope>
    <source>
        <strain evidence="4">CGMCC 1.12827</strain>
    </source>
</reference>
<dbReference type="InterPro" id="IPR013783">
    <property type="entry name" value="Ig-like_fold"/>
</dbReference>
<dbReference type="Gene3D" id="3.40.50.1700">
    <property type="entry name" value="Glycoside hydrolase family 3 C-terminal domain"/>
    <property type="match status" value="1"/>
</dbReference>
<feature type="domain" description="Fibronectin type III-like" evidence="3">
    <location>
        <begin position="600"/>
        <end position="670"/>
    </location>
</feature>
<dbReference type="InterPro" id="IPR036962">
    <property type="entry name" value="Glyco_hydro_3_N_sf"/>
</dbReference>
<dbReference type="SMART" id="SM01217">
    <property type="entry name" value="Fn3_like"/>
    <property type="match status" value="1"/>
</dbReference>
<keyword evidence="5" id="KW-1185">Reference proteome</keyword>
<dbReference type="AlphaFoldDB" id="A0A916TFG9"/>
<dbReference type="InterPro" id="IPR026891">
    <property type="entry name" value="Fn3-like"/>
</dbReference>
<dbReference type="Pfam" id="PF00933">
    <property type="entry name" value="Glyco_hydro_3"/>
    <property type="match status" value="1"/>
</dbReference>
<organism evidence="4 5">
    <name type="scientific">Gordonia jinhuaensis</name>
    <dbReference type="NCBI Taxonomy" id="1517702"/>
    <lineage>
        <taxon>Bacteria</taxon>
        <taxon>Bacillati</taxon>
        <taxon>Actinomycetota</taxon>
        <taxon>Actinomycetes</taxon>
        <taxon>Mycobacteriales</taxon>
        <taxon>Gordoniaceae</taxon>
        <taxon>Gordonia</taxon>
    </lineage>
</organism>
<evidence type="ECO:0000259" key="3">
    <source>
        <dbReference type="SMART" id="SM01217"/>
    </source>
</evidence>
<reference evidence="4" key="2">
    <citation type="submission" date="2020-09" db="EMBL/GenBank/DDBJ databases">
        <authorList>
            <person name="Sun Q."/>
            <person name="Zhou Y."/>
        </authorList>
    </citation>
    <scope>NUCLEOTIDE SEQUENCE</scope>
    <source>
        <strain evidence="4">CGMCC 1.12827</strain>
    </source>
</reference>
<dbReference type="SUPFAM" id="SSF52279">
    <property type="entry name" value="Beta-D-glucan exohydrolase, C-terminal domain"/>
    <property type="match status" value="1"/>
</dbReference>
<dbReference type="InterPro" id="IPR002772">
    <property type="entry name" value="Glyco_hydro_3_C"/>
</dbReference>
<accession>A0A916TFG9</accession>
<dbReference type="EMBL" id="BMGC01000033">
    <property type="protein sequence ID" value="GGB42958.1"/>
    <property type="molecule type" value="Genomic_DNA"/>
</dbReference>
<dbReference type="PRINTS" id="PR00133">
    <property type="entry name" value="GLHYDRLASE3"/>
</dbReference>
<dbReference type="InterPro" id="IPR017853">
    <property type="entry name" value="GH"/>
</dbReference>
<dbReference type="InterPro" id="IPR001764">
    <property type="entry name" value="Glyco_hydro_3_N"/>
</dbReference>
<dbReference type="PANTHER" id="PTHR42715">
    <property type="entry name" value="BETA-GLUCOSIDASE"/>
    <property type="match status" value="1"/>
</dbReference>
<dbReference type="PANTHER" id="PTHR42715:SF10">
    <property type="entry name" value="BETA-GLUCOSIDASE"/>
    <property type="match status" value="1"/>
</dbReference>
<dbReference type="GO" id="GO:0005975">
    <property type="term" value="P:carbohydrate metabolic process"/>
    <property type="evidence" value="ECO:0007669"/>
    <property type="project" value="InterPro"/>
</dbReference>
<dbReference type="Gene3D" id="2.60.40.10">
    <property type="entry name" value="Immunoglobulins"/>
    <property type="match status" value="1"/>
</dbReference>
<gene>
    <name evidence="4" type="ORF">GCM10011489_33070</name>
</gene>
<keyword evidence="2 4" id="KW-0378">Hydrolase</keyword>
<dbReference type="InterPro" id="IPR050288">
    <property type="entry name" value="Cellulose_deg_GH3"/>
</dbReference>
<evidence type="ECO:0000313" key="4">
    <source>
        <dbReference type="EMBL" id="GGB42958.1"/>
    </source>
</evidence>